<organism evidence="1 2">
    <name type="scientific">Bacillus thuringiensis</name>
    <dbReference type="NCBI Taxonomy" id="1428"/>
    <lineage>
        <taxon>Bacteria</taxon>
        <taxon>Bacillati</taxon>
        <taxon>Bacillota</taxon>
        <taxon>Bacilli</taxon>
        <taxon>Bacillales</taxon>
        <taxon>Bacillaceae</taxon>
        <taxon>Bacillus</taxon>
        <taxon>Bacillus cereus group</taxon>
    </lineage>
</organism>
<sequence length="261" mass="30562">MKLKVAHDDERITFISEDDSVYGFTEYTKKNWDIIGELNWYINDGDIKNGRRTYIYTGSAPFTRRYRKLYEVVMCSWYGKKIVDQMRDNKFIIEHLDNNPHNCSIENLAFAHEDLNKAKAFTFDKTRPKLLTEVAMNIYKNFSTKEFEITLGFNQLYTLTLEEDNKTKTIPLNALYLKYDDDFETVLTNANFIGNSVKKETSLNVNTLDCYDYRYEAANFLVAPKEKSLPPLVNYNNQWLLVLNEKTSLVAIGPSWKKNLI</sequence>
<name>A0A9X7FSL8_BACTU</name>
<dbReference type="AlphaFoldDB" id="A0A9X7FSL8"/>
<reference evidence="1 2" key="1">
    <citation type="submission" date="2017-09" db="EMBL/GenBank/DDBJ databases">
        <title>Large-scale bioinformatics analysis of Bacillus genomes uncovers conserved roles of natural products in bacterial physiology.</title>
        <authorList>
            <consortium name="Agbiome Team Llc"/>
            <person name="Bleich R.M."/>
            <person name="Grubbs K.J."/>
            <person name="Santa Maria K.C."/>
            <person name="Allen S.E."/>
            <person name="Farag S."/>
            <person name="Shank E.A."/>
            <person name="Bowers A."/>
        </authorList>
    </citation>
    <scope>NUCLEOTIDE SEQUENCE [LARGE SCALE GENOMIC DNA]</scope>
    <source>
        <strain evidence="1 2">AFS065400</strain>
    </source>
</reference>
<proteinExistence type="predicted"/>
<evidence type="ECO:0000313" key="1">
    <source>
        <dbReference type="EMBL" id="PFT33346.1"/>
    </source>
</evidence>
<protein>
    <recommendedName>
        <fullName evidence="3">HNH endonuclease</fullName>
    </recommendedName>
</protein>
<evidence type="ECO:0008006" key="3">
    <source>
        <dbReference type="Google" id="ProtNLM"/>
    </source>
</evidence>
<dbReference type="EMBL" id="NVCO01000147">
    <property type="protein sequence ID" value="PFT33346.1"/>
    <property type="molecule type" value="Genomic_DNA"/>
</dbReference>
<dbReference type="RefSeq" id="WP_098641256.1">
    <property type="nucleotide sequence ID" value="NZ_NVCO01000147.1"/>
</dbReference>
<comment type="caution">
    <text evidence="1">The sequence shown here is derived from an EMBL/GenBank/DDBJ whole genome shotgun (WGS) entry which is preliminary data.</text>
</comment>
<dbReference type="Proteomes" id="UP000226106">
    <property type="component" value="Unassembled WGS sequence"/>
</dbReference>
<evidence type="ECO:0000313" key="2">
    <source>
        <dbReference type="Proteomes" id="UP000226106"/>
    </source>
</evidence>
<accession>A0A9X7FSL8</accession>
<gene>
    <name evidence="1" type="ORF">COK72_31895</name>
</gene>